<name>A0A841Q4Q9_9BACI</name>
<protein>
    <submittedName>
        <fullName evidence="1">Uncharacterized protein</fullName>
    </submittedName>
</protein>
<organism evidence="1 2">
    <name type="scientific">Salirhabdus euzebyi</name>
    <dbReference type="NCBI Taxonomy" id="394506"/>
    <lineage>
        <taxon>Bacteria</taxon>
        <taxon>Bacillati</taxon>
        <taxon>Bacillota</taxon>
        <taxon>Bacilli</taxon>
        <taxon>Bacillales</taxon>
        <taxon>Bacillaceae</taxon>
        <taxon>Salirhabdus</taxon>
    </lineage>
</organism>
<sequence>MHFLNSKHFIIGLTIFYLTSFPTQANSNLNQPIIHENKININSIHSITNEGQPSLTEETIVAITDKFMDHLVQEVDNNYQVVNYRSKEELANSFSSFSSLSLAKKIVDLYYKEHDNKLYIIPTETPPWFVHDQPYTKTEISKNHIEIVQTNSSDLYGNYKIKMQFKYIDDKGWTIEDVNYPKE</sequence>
<dbReference type="EMBL" id="JACHGH010000005">
    <property type="protein sequence ID" value="MBB6453396.1"/>
    <property type="molecule type" value="Genomic_DNA"/>
</dbReference>
<evidence type="ECO:0000313" key="1">
    <source>
        <dbReference type="EMBL" id="MBB6453396.1"/>
    </source>
</evidence>
<dbReference type="AlphaFoldDB" id="A0A841Q4Q9"/>
<gene>
    <name evidence="1" type="ORF">HNQ94_001845</name>
</gene>
<keyword evidence="2" id="KW-1185">Reference proteome</keyword>
<comment type="caution">
    <text evidence="1">The sequence shown here is derived from an EMBL/GenBank/DDBJ whole genome shotgun (WGS) entry which is preliminary data.</text>
</comment>
<dbReference type="RefSeq" id="WP_174497808.1">
    <property type="nucleotide sequence ID" value="NZ_CADDWK010000020.1"/>
</dbReference>
<evidence type="ECO:0000313" key="2">
    <source>
        <dbReference type="Proteomes" id="UP000581688"/>
    </source>
</evidence>
<accession>A0A841Q4Q9</accession>
<dbReference type="Proteomes" id="UP000581688">
    <property type="component" value="Unassembled WGS sequence"/>
</dbReference>
<reference evidence="1 2" key="1">
    <citation type="submission" date="2020-08" db="EMBL/GenBank/DDBJ databases">
        <title>Genomic Encyclopedia of Type Strains, Phase IV (KMG-IV): sequencing the most valuable type-strain genomes for metagenomic binning, comparative biology and taxonomic classification.</title>
        <authorList>
            <person name="Goeker M."/>
        </authorList>
    </citation>
    <scope>NUCLEOTIDE SEQUENCE [LARGE SCALE GENOMIC DNA]</scope>
    <source>
        <strain evidence="1 2">DSM 19612</strain>
    </source>
</reference>
<proteinExistence type="predicted"/>